<protein>
    <submittedName>
        <fullName evidence="2">DUF4436 domain-containing protein</fullName>
    </submittedName>
</protein>
<dbReference type="InterPro" id="IPR027948">
    <property type="entry name" value="DUF4436"/>
</dbReference>
<keyword evidence="1" id="KW-1133">Transmembrane helix</keyword>
<keyword evidence="3" id="KW-1185">Reference proteome</keyword>
<sequence length="314" mass="33836">MSHTAPDADLATPEPYRQRRRNPAPVILLAVAVLLAVYYGVVGLSGVLQSTTTVPIQGSQPRSGDYVTLQMRTEDVDLTNRTIQAAVLPVPHGSLVGAKAGEMSQNLRIEVLSGGVTSSVVTVPGESVVDPTALTLSLQRGDSAYPFDEPFTHFQISVTNDTTGADVPFEVVMENAARPWTLHGEVTPVRGQAGAASALTLEGARDPLSIMLVLFYVLAILLTTLMAVVTVGTALVKRELEFSNVIWLSATLISFPTLRSAMPGAPPIGTAMDYIVFFPCMCLIACLLVWTGFHLLWRESALLRRRHLDSPEEQ</sequence>
<name>A0A367YVI4_9ACTN</name>
<evidence type="ECO:0000313" key="2">
    <source>
        <dbReference type="EMBL" id="RCK69884.1"/>
    </source>
</evidence>
<evidence type="ECO:0000313" key="3">
    <source>
        <dbReference type="Proteomes" id="UP000252770"/>
    </source>
</evidence>
<feature type="transmembrane region" description="Helical" evidence="1">
    <location>
        <begin position="210"/>
        <end position="236"/>
    </location>
</feature>
<dbReference type="RefSeq" id="WP_114126070.1">
    <property type="nucleotide sequence ID" value="NZ_QOUI01000004.1"/>
</dbReference>
<dbReference type="Proteomes" id="UP000252770">
    <property type="component" value="Unassembled WGS sequence"/>
</dbReference>
<dbReference type="Pfam" id="PF14494">
    <property type="entry name" value="DUF4436"/>
    <property type="match status" value="1"/>
</dbReference>
<proteinExistence type="predicted"/>
<dbReference type="AlphaFoldDB" id="A0A367YVI4"/>
<organism evidence="2 3">
    <name type="scientific">Desertihabitans brevis</name>
    <dbReference type="NCBI Taxonomy" id="2268447"/>
    <lineage>
        <taxon>Bacteria</taxon>
        <taxon>Bacillati</taxon>
        <taxon>Actinomycetota</taxon>
        <taxon>Actinomycetes</taxon>
        <taxon>Propionibacteriales</taxon>
        <taxon>Propionibacteriaceae</taxon>
        <taxon>Desertihabitans</taxon>
    </lineage>
</organism>
<gene>
    <name evidence="2" type="ORF">DT076_07565</name>
</gene>
<reference evidence="2 3" key="1">
    <citation type="submission" date="2018-07" db="EMBL/GenBank/DDBJ databases">
        <title>Desertimonas flava gen. nov. sp. nov.</title>
        <authorList>
            <person name="Liu S."/>
        </authorList>
    </citation>
    <scope>NUCLEOTIDE SEQUENCE [LARGE SCALE GENOMIC DNA]</scope>
    <source>
        <strain evidence="2 3">16Sb5-5</strain>
    </source>
</reference>
<feature type="transmembrane region" description="Helical" evidence="1">
    <location>
        <begin position="274"/>
        <end position="297"/>
    </location>
</feature>
<comment type="caution">
    <text evidence="2">The sequence shown here is derived from an EMBL/GenBank/DDBJ whole genome shotgun (WGS) entry which is preliminary data.</text>
</comment>
<keyword evidence="1" id="KW-0812">Transmembrane</keyword>
<feature type="transmembrane region" description="Helical" evidence="1">
    <location>
        <begin position="26"/>
        <end position="48"/>
    </location>
</feature>
<dbReference type="EMBL" id="QOUI01000004">
    <property type="protein sequence ID" value="RCK69884.1"/>
    <property type="molecule type" value="Genomic_DNA"/>
</dbReference>
<keyword evidence="1" id="KW-0472">Membrane</keyword>
<accession>A0A367YVI4</accession>
<evidence type="ECO:0000256" key="1">
    <source>
        <dbReference type="SAM" id="Phobius"/>
    </source>
</evidence>